<reference evidence="2 3" key="1">
    <citation type="journal article" date="2023" name="Hortic Res">
        <title>Pangenome of water caltrop reveals structural variations and asymmetric subgenome divergence after allopolyploidization.</title>
        <authorList>
            <person name="Zhang X."/>
            <person name="Chen Y."/>
            <person name="Wang L."/>
            <person name="Yuan Y."/>
            <person name="Fang M."/>
            <person name="Shi L."/>
            <person name="Lu R."/>
            <person name="Comes H.P."/>
            <person name="Ma Y."/>
            <person name="Chen Y."/>
            <person name="Huang G."/>
            <person name="Zhou Y."/>
            <person name="Zheng Z."/>
            <person name="Qiu Y."/>
        </authorList>
    </citation>
    <scope>NUCLEOTIDE SEQUENCE [LARGE SCALE GENOMIC DNA]</scope>
    <source>
        <tissue evidence="2">Roots</tissue>
    </source>
</reference>
<feature type="compositionally biased region" description="Basic and acidic residues" evidence="1">
    <location>
        <begin position="44"/>
        <end position="65"/>
    </location>
</feature>
<sequence length="268" mass="29046">MGPEYSHTMIKVQRGDGSPLSGNEKPHHIISSCIDATMKDTCHGGAEEKASSARHRAERELEARRNQGGSNPCQGGGGARPSVPPPYGGVGPPPSLTIPPPPPPAVMYPPHYGYPPYNPEYGYPQPLYNPLQQPHYYQQMYGPSPSSSSSSPSAFYYGPYSLQAQSPRGTYPVHAAHRFPVPPYLYYPTPPAGVDGALSPYHAPLSPQPPVPPILRHPFSSPTVRGSYCDPNVPNGSRLTEHSSASDPIGDRDCSCYFPRPEHHLDMI</sequence>
<feature type="compositionally biased region" description="Pro residues" evidence="1">
    <location>
        <begin position="82"/>
        <end position="98"/>
    </location>
</feature>
<comment type="caution">
    <text evidence="2">The sequence shown here is derived from an EMBL/GenBank/DDBJ whole genome shotgun (WGS) entry which is preliminary data.</text>
</comment>
<organism evidence="2 3">
    <name type="scientific">Trapa incisa</name>
    <dbReference type="NCBI Taxonomy" id="236973"/>
    <lineage>
        <taxon>Eukaryota</taxon>
        <taxon>Viridiplantae</taxon>
        <taxon>Streptophyta</taxon>
        <taxon>Embryophyta</taxon>
        <taxon>Tracheophyta</taxon>
        <taxon>Spermatophyta</taxon>
        <taxon>Magnoliopsida</taxon>
        <taxon>eudicotyledons</taxon>
        <taxon>Gunneridae</taxon>
        <taxon>Pentapetalae</taxon>
        <taxon>rosids</taxon>
        <taxon>malvids</taxon>
        <taxon>Myrtales</taxon>
        <taxon>Lythraceae</taxon>
        <taxon>Trapa</taxon>
    </lineage>
</organism>
<dbReference type="Proteomes" id="UP001345219">
    <property type="component" value="Chromosome 24"/>
</dbReference>
<evidence type="ECO:0000313" key="2">
    <source>
        <dbReference type="EMBL" id="KAK4771519.1"/>
    </source>
</evidence>
<accession>A0AAN7KS55</accession>
<keyword evidence="3" id="KW-1185">Reference proteome</keyword>
<name>A0AAN7KS55_9MYRT</name>
<feature type="region of interest" description="Disordered" evidence="1">
    <location>
        <begin position="44"/>
        <end position="98"/>
    </location>
</feature>
<gene>
    <name evidence="2" type="ORF">SAY87_032051</name>
</gene>
<feature type="region of interest" description="Disordered" evidence="1">
    <location>
        <begin position="1"/>
        <end position="27"/>
    </location>
</feature>
<evidence type="ECO:0000313" key="3">
    <source>
        <dbReference type="Proteomes" id="UP001345219"/>
    </source>
</evidence>
<proteinExistence type="predicted"/>
<evidence type="ECO:0000256" key="1">
    <source>
        <dbReference type="SAM" id="MobiDB-lite"/>
    </source>
</evidence>
<protein>
    <submittedName>
        <fullName evidence="2">Uncharacterized protein</fullName>
    </submittedName>
</protein>
<dbReference type="EMBL" id="JAXIOK010000005">
    <property type="protein sequence ID" value="KAK4771519.1"/>
    <property type="molecule type" value="Genomic_DNA"/>
</dbReference>
<dbReference type="AlphaFoldDB" id="A0AAN7KS55"/>